<reference evidence="1 2" key="1">
    <citation type="journal article" date="2011" name="Front. Microbiol.">
        <title>Genomic signatures of strain selection and enhancement in Bacillus atrophaeus var. globigii, a historical biowarfare simulant.</title>
        <authorList>
            <person name="Gibbons H.S."/>
            <person name="Broomall S.M."/>
            <person name="McNew L.A."/>
            <person name="Daligault H."/>
            <person name="Chapman C."/>
            <person name="Bruce D."/>
            <person name="Karavis M."/>
            <person name="Krepps M."/>
            <person name="McGregor P.A."/>
            <person name="Hong C."/>
            <person name="Park K.H."/>
            <person name="Akmal A."/>
            <person name="Feldman A."/>
            <person name="Lin J.S."/>
            <person name="Chang W.E."/>
            <person name="Higgs B.W."/>
            <person name="Demirev P."/>
            <person name="Lindquist J."/>
            <person name="Liem A."/>
            <person name="Fochler E."/>
            <person name="Read T.D."/>
            <person name="Tapia R."/>
            <person name="Johnson S."/>
            <person name="Bishop-Lilly K.A."/>
            <person name="Detter C."/>
            <person name="Han C."/>
            <person name="Sozhamannan S."/>
            <person name="Rosenzweig C.N."/>
            <person name="Skowronski E.W."/>
        </authorList>
    </citation>
    <scope>NUCLEOTIDE SEQUENCE [LARGE SCALE GENOMIC DNA]</scope>
    <source>
        <strain evidence="1 2">Y4G10-17</strain>
    </source>
</reference>
<evidence type="ECO:0000313" key="2">
    <source>
        <dbReference type="Proteomes" id="UP000287823"/>
    </source>
</evidence>
<dbReference type="EMBL" id="PIPO01000005">
    <property type="protein sequence ID" value="RUO31070.1"/>
    <property type="molecule type" value="Genomic_DNA"/>
</dbReference>
<comment type="caution">
    <text evidence="1">The sequence shown here is derived from an EMBL/GenBank/DDBJ whole genome shotgun (WGS) entry which is preliminary data.</text>
</comment>
<sequence>MLALTLKLLVALYQYWVIGQTWSAPCTHYVSGGGGDFRVRIYQPLTCHRCPHSCLCKFFNPVFYVFDKVLDIDNNRTDNRVLLQVVQGKE</sequence>
<protein>
    <submittedName>
        <fullName evidence="1">Uncharacterized protein</fullName>
    </submittedName>
</protein>
<organism evidence="1 2">
    <name type="scientific">Aliidiomarina soli</name>
    <dbReference type="NCBI Taxonomy" id="1928574"/>
    <lineage>
        <taxon>Bacteria</taxon>
        <taxon>Pseudomonadati</taxon>
        <taxon>Pseudomonadota</taxon>
        <taxon>Gammaproteobacteria</taxon>
        <taxon>Alteromonadales</taxon>
        <taxon>Idiomarinaceae</taxon>
        <taxon>Aliidiomarina</taxon>
    </lineage>
</organism>
<dbReference type="Proteomes" id="UP000287823">
    <property type="component" value="Unassembled WGS sequence"/>
</dbReference>
<accession>A0A432WE17</accession>
<proteinExistence type="predicted"/>
<evidence type="ECO:0000313" key="1">
    <source>
        <dbReference type="EMBL" id="RUO31070.1"/>
    </source>
</evidence>
<gene>
    <name evidence="1" type="ORF">CWE14_11235</name>
</gene>
<keyword evidence="2" id="KW-1185">Reference proteome</keyword>
<dbReference type="AlphaFoldDB" id="A0A432WE17"/>
<name>A0A432WE17_9GAMM</name>